<dbReference type="KEGG" id="lkm:EFP84_18890"/>
<gene>
    <name evidence="1" type="ORF">EFP84_18890</name>
</gene>
<evidence type="ECO:0000313" key="1">
    <source>
        <dbReference type="EMBL" id="AYV57707.1"/>
    </source>
</evidence>
<evidence type="ECO:0000313" key="2">
    <source>
        <dbReference type="Proteomes" id="UP000276407"/>
    </source>
</evidence>
<dbReference type="RefSeq" id="WP_123180429.1">
    <property type="nucleotide sequence ID" value="NZ_CP033615.1"/>
</dbReference>
<dbReference type="Proteomes" id="UP000276407">
    <property type="component" value="Chromosome 2"/>
</dbReference>
<sequence length="205" mass="23570">MFTKKQAIKLIEPHFPLIEKSGHEAYSEFRESYLNTGLAVNHKNRTLSNIINDLLITKLKENFASVRGVVFIKKHGVDLMYFSDLIRVRVKKIDSKSYLPSNVVTGHSLQLFNDPELRLFPEKVTTLVLGYTTDESRSIVRWPFLVLTDGMRNIHWVVTQEEIAESLMTESTTVPEKVKTTRQKKKKIISIAEHLKEPKKKSSSS</sequence>
<organism evidence="1 2">
    <name type="scientific">Leptospira kmetyi</name>
    <dbReference type="NCBI Taxonomy" id="408139"/>
    <lineage>
        <taxon>Bacteria</taxon>
        <taxon>Pseudomonadati</taxon>
        <taxon>Spirochaetota</taxon>
        <taxon>Spirochaetia</taxon>
        <taxon>Leptospirales</taxon>
        <taxon>Leptospiraceae</taxon>
        <taxon>Leptospira</taxon>
    </lineage>
</organism>
<protein>
    <submittedName>
        <fullName evidence="1">Uncharacterized protein</fullName>
    </submittedName>
</protein>
<accession>A0AAD0USL7</accession>
<proteinExistence type="predicted"/>
<reference evidence="1 2" key="1">
    <citation type="submission" date="2018-11" db="EMBL/GenBank/DDBJ databases">
        <title>Complete genome sequence of Leptospira kmetyi isolate LS 001/16 from soil sample associated with a leptospirosis patient in Kelantan.</title>
        <authorList>
            <person name="Muhammad Yusoff F."/>
            <person name="Muhammad Yusoff S."/>
            <person name="Ahmad M.N."/>
            <person name="Yusof N.Y."/>
            <person name="Aziah I."/>
        </authorList>
    </citation>
    <scope>NUCLEOTIDE SEQUENCE [LARGE SCALE GENOMIC DNA]</scope>
    <source>
        <strain evidence="1 2">LS 001/16</strain>
    </source>
</reference>
<name>A0AAD0USL7_9LEPT</name>
<dbReference type="AlphaFoldDB" id="A0AAD0USL7"/>
<dbReference type="EMBL" id="CP033615">
    <property type="protein sequence ID" value="AYV57707.1"/>
    <property type="molecule type" value="Genomic_DNA"/>
</dbReference>